<evidence type="ECO:0000256" key="11">
    <source>
        <dbReference type="SAM" id="Phobius"/>
    </source>
</evidence>
<dbReference type="Pfam" id="PF00950">
    <property type="entry name" value="ABC-3"/>
    <property type="match status" value="1"/>
</dbReference>
<keyword evidence="5 10" id="KW-0812">Transmembrane</keyword>
<sequence>MDANVQWVFTSTFLLGLASGMIGSFALLKKQSLLGDAMAHAALPGVCLAFLLYKEKSLFLFFIGAALSGLLATFFIQQIVRFTRVKEDTAIGLILSVFFGIGIVLLTFINQHSQGNQSGINDFLFGKAASLVESDVKVLSAVTLTLIALIALFFKEFKLITFDPAFALGLGLPVSLLNGVLMFLIVAVVVTGLQAVGVVLMSALLITPALAARYWTEKLGWMVVLAGLFGALSGVIGTYLSMLATGMPTGPLIIVAATILFLFSFLFAPKRGLFSKAIRLHRLRYEHVLKQLYEQGRIEIKDHRYLKWLEKRGFVRKEQESWYLTEKGIKRVAGSHKNGVSQPIRRSEVSR</sequence>
<keyword evidence="7 11" id="KW-0472">Membrane</keyword>
<evidence type="ECO:0000256" key="7">
    <source>
        <dbReference type="ARBA" id="ARBA00023136"/>
    </source>
</evidence>
<keyword evidence="13" id="KW-1185">Reference proteome</keyword>
<feature type="transmembrane region" description="Helical" evidence="11">
    <location>
        <begin position="59"/>
        <end position="77"/>
    </location>
</feature>
<gene>
    <name evidence="12" type="ORF">EDD69_10925</name>
</gene>
<reference evidence="12 13" key="1">
    <citation type="submission" date="2019-03" db="EMBL/GenBank/DDBJ databases">
        <title>Genomic Encyclopedia of Type Strains, Phase IV (KMG-IV): sequencing the most valuable type-strain genomes for metagenomic binning, comparative biology and taxonomic classification.</title>
        <authorList>
            <person name="Goeker M."/>
        </authorList>
    </citation>
    <scope>NUCLEOTIDE SEQUENCE [LARGE SCALE GENOMIC DNA]</scope>
    <source>
        <strain evidence="12 13">DSM 24979</strain>
    </source>
</reference>
<dbReference type="Proteomes" id="UP000295658">
    <property type="component" value="Unassembled WGS sequence"/>
</dbReference>
<feature type="transmembrane region" description="Helical" evidence="11">
    <location>
        <begin position="6"/>
        <end position="28"/>
    </location>
</feature>
<feature type="transmembrane region" description="Helical" evidence="11">
    <location>
        <begin position="219"/>
        <end position="240"/>
    </location>
</feature>
<dbReference type="CDD" id="cd06550">
    <property type="entry name" value="TM_ABC_iron-siderophores_like"/>
    <property type="match status" value="1"/>
</dbReference>
<evidence type="ECO:0000256" key="9">
    <source>
        <dbReference type="ARBA" id="ARBA00073179"/>
    </source>
</evidence>
<dbReference type="GO" id="GO:0043190">
    <property type="term" value="C:ATP-binding cassette (ABC) transporter complex"/>
    <property type="evidence" value="ECO:0007669"/>
    <property type="project" value="InterPro"/>
</dbReference>
<feature type="transmembrane region" description="Helical" evidence="11">
    <location>
        <begin position="195"/>
        <end position="212"/>
    </location>
</feature>
<evidence type="ECO:0000256" key="3">
    <source>
        <dbReference type="ARBA" id="ARBA00022448"/>
    </source>
</evidence>
<dbReference type="Gene3D" id="1.10.3470.10">
    <property type="entry name" value="ABC transporter involved in vitamin B12 uptake, BtuC"/>
    <property type="match status" value="1"/>
</dbReference>
<dbReference type="GO" id="GO:0071281">
    <property type="term" value="P:cellular response to iron ion"/>
    <property type="evidence" value="ECO:0007669"/>
    <property type="project" value="UniProtKB-ARBA"/>
</dbReference>
<feature type="transmembrane region" description="Helical" evidence="11">
    <location>
        <begin position="89"/>
        <end position="109"/>
    </location>
</feature>
<comment type="function">
    <text evidence="8">This protein is probably a component of a manganese permease, a binding protein-dependent, ATP-driven transport system.</text>
</comment>
<name>A0A4R1QF88_9BACL</name>
<dbReference type="SUPFAM" id="SSF81345">
    <property type="entry name" value="ABC transporter involved in vitamin B12 uptake, BtuC"/>
    <property type="match status" value="1"/>
</dbReference>
<accession>A0A4R1QF88</accession>
<evidence type="ECO:0000256" key="8">
    <source>
        <dbReference type="ARBA" id="ARBA00057828"/>
    </source>
</evidence>
<comment type="subcellular location">
    <subcellularLocation>
        <location evidence="1 10">Cell membrane</location>
        <topology evidence="1 10">Multi-pass membrane protein</topology>
    </subcellularLocation>
</comment>
<evidence type="ECO:0000256" key="2">
    <source>
        <dbReference type="ARBA" id="ARBA00008034"/>
    </source>
</evidence>
<dbReference type="FunFam" id="1.10.3470.10:FF:000003">
    <property type="entry name" value="Iron ABC transporter permease SitD"/>
    <property type="match status" value="1"/>
</dbReference>
<keyword evidence="4" id="KW-1003">Cell membrane</keyword>
<comment type="caution">
    <text evidence="12">The sequence shown here is derived from an EMBL/GenBank/DDBJ whole genome shotgun (WGS) entry which is preliminary data.</text>
</comment>
<evidence type="ECO:0000256" key="1">
    <source>
        <dbReference type="ARBA" id="ARBA00004651"/>
    </source>
</evidence>
<feature type="transmembrane region" description="Helical" evidence="11">
    <location>
        <begin position="252"/>
        <end position="269"/>
    </location>
</feature>
<evidence type="ECO:0000256" key="10">
    <source>
        <dbReference type="RuleBase" id="RU003943"/>
    </source>
</evidence>
<comment type="similarity">
    <text evidence="2 10">Belongs to the ABC-3 integral membrane protein family.</text>
</comment>
<dbReference type="GO" id="GO:0010043">
    <property type="term" value="P:response to zinc ion"/>
    <property type="evidence" value="ECO:0007669"/>
    <property type="project" value="TreeGrafter"/>
</dbReference>
<organism evidence="12 13">
    <name type="scientific">Thermolongibacillus altinsuensis</name>
    <dbReference type="NCBI Taxonomy" id="575256"/>
    <lineage>
        <taxon>Bacteria</taxon>
        <taxon>Bacillati</taxon>
        <taxon>Bacillota</taxon>
        <taxon>Bacilli</taxon>
        <taxon>Bacillales</taxon>
        <taxon>Anoxybacillaceae</taxon>
        <taxon>Thermolongibacillus</taxon>
    </lineage>
</organism>
<evidence type="ECO:0000313" key="13">
    <source>
        <dbReference type="Proteomes" id="UP000295658"/>
    </source>
</evidence>
<dbReference type="GO" id="GO:0055085">
    <property type="term" value="P:transmembrane transport"/>
    <property type="evidence" value="ECO:0007669"/>
    <property type="project" value="InterPro"/>
</dbReference>
<evidence type="ECO:0000256" key="6">
    <source>
        <dbReference type="ARBA" id="ARBA00022989"/>
    </source>
</evidence>
<evidence type="ECO:0000256" key="4">
    <source>
        <dbReference type="ARBA" id="ARBA00022475"/>
    </source>
</evidence>
<dbReference type="InterPro" id="IPR037294">
    <property type="entry name" value="ABC_BtuC-like"/>
</dbReference>
<dbReference type="OrthoDB" id="9788905at2"/>
<feature type="transmembrane region" description="Helical" evidence="11">
    <location>
        <begin position="166"/>
        <end position="189"/>
    </location>
</feature>
<protein>
    <recommendedName>
        <fullName evidence="9">Manganese transport system membrane protein MntC</fullName>
    </recommendedName>
</protein>
<keyword evidence="3 10" id="KW-0813">Transport</keyword>
<feature type="transmembrane region" description="Helical" evidence="11">
    <location>
        <begin position="136"/>
        <end position="154"/>
    </location>
</feature>
<keyword evidence="6 11" id="KW-1133">Transmembrane helix</keyword>
<dbReference type="PANTHER" id="PTHR30477:SF3">
    <property type="entry name" value="METAL TRANSPORT SYSTEM MEMBRANE PROTEIN CT_069-RELATED"/>
    <property type="match status" value="1"/>
</dbReference>
<dbReference type="RefSeq" id="WP_132948725.1">
    <property type="nucleotide sequence ID" value="NZ_SLUL01000009.1"/>
</dbReference>
<proteinExistence type="inferred from homology"/>
<evidence type="ECO:0000313" key="12">
    <source>
        <dbReference type="EMBL" id="TCL48395.1"/>
    </source>
</evidence>
<dbReference type="InterPro" id="IPR001626">
    <property type="entry name" value="ABC_TroCD"/>
</dbReference>
<dbReference type="PANTHER" id="PTHR30477">
    <property type="entry name" value="ABC-TRANSPORTER METAL-BINDING PROTEIN"/>
    <property type="match status" value="1"/>
</dbReference>
<dbReference type="AlphaFoldDB" id="A0A4R1QF88"/>
<dbReference type="EMBL" id="SLUL01000009">
    <property type="protein sequence ID" value="TCL48395.1"/>
    <property type="molecule type" value="Genomic_DNA"/>
</dbReference>
<evidence type="ECO:0000256" key="5">
    <source>
        <dbReference type="ARBA" id="ARBA00022692"/>
    </source>
</evidence>